<reference evidence="3" key="2">
    <citation type="journal article" date="2009" name="Genome Res.">
        <title>Comparative genomic analyses of the human fungal pathogens Coccidioides and their relatives.</title>
        <authorList>
            <person name="Sharpton T.J."/>
            <person name="Stajich J.E."/>
            <person name="Rounsley S.D."/>
            <person name="Gardner M.J."/>
            <person name="Wortman J.R."/>
            <person name="Jordar V.S."/>
            <person name="Maiti R."/>
            <person name="Kodira C.D."/>
            <person name="Neafsey D.E."/>
            <person name="Zeng Q."/>
            <person name="Hung C.-Y."/>
            <person name="McMahan C."/>
            <person name="Muszewska A."/>
            <person name="Grynberg M."/>
            <person name="Mandel M.A."/>
            <person name="Kellner E.M."/>
            <person name="Barker B.M."/>
            <person name="Galgiani J.N."/>
            <person name="Orbach M.J."/>
            <person name="Kirkland T.N."/>
            <person name="Cole G.T."/>
            <person name="Henn M.R."/>
            <person name="Birren B.W."/>
            <person name="Taylor J.W."/>
        </authorList>
    </citation>
    <scope>NUCLEOTIDE SEQUENCE [LARGE SCALE GENOMIC DNA]</scope>
    <source>
        <strain evidence="3">RMSCC 3488</strain>
    </source>
</reference>
<accession>A0A0J6FNZ6</accession>
<keyword evidence="1" id="KW-0812">Transmembrane</keyword>
<keyword evidence="1" id="KW-0472">Membrane</keyword>
<protein>
    <submittedName>
        <fullName evidence="2">Heavy metal tolerance protein</fullName>
    </submittedName>
</protein>
<evidence type="ECO:0000313" key="2">
    <source>
        <dbReference type="EMBL" id="KMM71155.1"/>
    </source>
</evidence>
<evidence type="ECO:0000256" key="1">
    <source>
        <dbReference type="SAM" id="Phobius"/>
    </source>
</evidence>
<dbReference type="Proteomes" id="UP000054567">
    <property type="component" value="Unassembled WGS sequence"/>
</dbReference>
<organism evidence="2 3">
    <name type="scientific">Coccidioides posadasii RMSCC 3488</name>
    <dbReference type="NCBI Taxonomy" id="454284"/>
    <lineage>
        <taxon>Eukaryota</taxon>
        <taxon>Fungi</taxon>
        <taxon>Dikarya</taxon>
        <taxon>Ascomycota</taxon>
        <taxon>Pezizomycotina</taxon>
        <taxon>Eurotiomycetes</taxon>
        <taxon>Eurotiomycetidae</taxon>
        <taxon>Onygenales</taxon>
        <taxon>Onygenaceae</taxon>
        <taxon>Coccidioides</taxon>
    </lineage>
</organism>
<keyword evidence="1" id="KW-1133">Transmembrane helix</keyword>
<gene>
    <name evidence="2" type="ORF">CPAG_07462</name>
</gene>
<reference evidence="2 3" key="1">
    <citation type="submission" date="2007-06" db="EMBL/GenBank/DDBJ databases">
        <title>The Genome Sequence of Coccidioides posadasii RMSCC_3488.</title>
        <authorList>
            <consortium name="Coccidioides Genome Resources Consortium"/>
            <consortium name="The Broad Institute Genome Sequencing Platform"/>
            <person name="Henn M.R."/>
            <person name="Sykes S."/>
            <person name="Young S."/>
            <person name="Jaffe D."/>
            <person name="Berlin A."/>
            <person name="Alvarez P."/>
            <person name="Butler J."/>
            <person name="Gnerre S."/>
            <person name="Grabherr M."/>
            <person name="Mauceli E."/>
            <person name="Brockman W."/>
            <person name="Kodira C."/>
            <person name="Alvarado L."/>
            <person name="Zeng Q."/>
            <person name="Crawford M."/>
            <person name="Antoine C."/>
            <person name="Devon K."/>
            <person name="Galgiani J."/>
            <person name="Orsborn K."/>
            <person name="Lewis M.L."/>
            <person name="Nusbaum C."/>
            <person name="Galagan J."/>
            <person name="Birren B."/>
        </authorList>
    </citation>
    <scope>NUCLEOTIDE SEQUENCE [LARGE SCALE GENOMIC DNA]</scope>
    <source>
        <strain evidence="2 3">RMSCC 3488</strain>
    </source>
</reference>
<proteinExistence type="predicted"/>
<name>A0A0J6FNZ6_COCPO</name>
<dbReference type="AlphaFoldDB" id="A0A0J6FNZ6"/>
<feature type="transmembrane region" description="Helical" evidence="1">
    <location>
        <begin position="12"/>
        <end position="38"/>
    </location>
</feature>
<dbReference type="VEuPathDB" id="FungiDB:CPAG_07462"/>
<reference evidence="3" key="3">
    <citation type="journal article" date="2010" name="Genome Res.">
        <title>Population genomic sequencing of Coccidioides fungi reveals recent hybridization and transposon control.</title>
        <authorList>
            <person name="Neafsey D.E."/>
            <person name="Barker B.M."/>
            <person name="Sharpton T.J."/>
            <person name="Stajich J.E."/>
            <person name="Park D.J."/>
            <person name="Whiston E."/>
            <person name="Hung C.-Y."/>
            <person name="McMahan C."/>
            <person name="White J."/>
            <person name="Sykes S."/>
            <person name="Heiman D."/>
            <person name="Young S."/>
            <person name="Zeng Q."/>
            <person name="Abouelleil A."/>
            <person name="Aftuck L."/>
            <person name="Bessette D."/>
            <person name="Brown A."/>
            <person name="FitzGerald M."/>
            <person name="Lui A."/>
            <person name="Macdonald J.P."/>
            <person name="Priest M."/>
            <person name="Orbach M.J."/>
            <person name="Galgiani J.N."/>
            <person name="Kirkland T.N."/>
            <person name="Cole G.T."/>
            <person name="Birren B.W."/>
            <person name="Henn M.R."/>
            <person name="Taylor J.W."/>
            <person name="Rounsley S.D."/>
        </authorList>
    </citation>
    <scope>NUCLEOTIDE SEQUENCE [LARGE SCALE GENOMIC DNA]</scope>
    <source>
        <strain evidence="3">RMSCC 3488</strain>
    </source>
</reference>
<sequence>MQLPATCELRPLAFTVASVLFCSVRLTLLMALVSAALISHIQRIKRKAFNAESISLLVLQKSQSHSSETLDIYSSATGGSLLDALKFLKIFGLLTDLVANSDGIVSSQGTIEQAPRQLFIWDTKDLTIHIYTSVIPTLVDFALAISVLYYCLDPSLYITGSCNSSPDVCVDIWQDYANQVQLLERLGYKTVRRAGFPERVLGPVENRIILWSHPISEVPIPFGRSGPTDIWNRVEDMIHRG</sequence>
<evidence type="ECO:0000313" key="3">
    <source>
        <dbReference type="Proteomes" id="UP000054567"/>
    </source>
</evidence>
<dbReference type="EMBL" id="DS268113">
    <property type="protein sequence ID" value="KMM71155.1"/>
    <property type="molecule type" value="Genomic_DNA"/>
</dbReference>